<dbReference type="OrthoDB" id="9782387at2"/>
<dbReference type="AlphaFoldDB" id="A0A5C4LXY5"/>
<keyword evidence="2" id="KW-0004">4Fe-4S</keyword>
<protein>
    <submittedName>
        <fullName evidence="8">Radical SAM protein</fullName>
    </submittedName>
</protein>
<evidence type="ECO:0000256" key="1">
    <source>
        <dbReference type="ARBA" id="ARBA00001966"/>
    </source>
</evidence>
<sequence length="347" mass="37705">MGVVVVIQMPAPFSFWVQPTKRTNLDSEMAYDVCDPTGVELTFDEITRSMQEMFGQNVISVFFEGGEPFLREDFLDMVEYATPNAFTMIRTNGTLVTAEVARALKAASVGVVCVDIEGGDAATHDALVGLPGAFDRAVAGVRHLVEAGISTFITTILTSYNVDQLQMLADLTAETGAEKLGVLRLYPLGLARKNWTKLSVPLPRQMAALEAISVPAGVQLMQSWHPNDPNCCWQMAAVDAYGNSIGCPYLRDFANYGNIRDVSFMDTWRNPAYKKVRAASAADACPECAANDRNRSGGCRSTSYAFGGAWDAPDPYCTHMNNGTDLTRLPDRIVDLPFGAPQTMTGV</sequence>
<dbReference type="InterPro" id="IPR050377">
    <property type="entry name" value="Radical_SAM_PqqE_MftC-like"/>
</dbReference>
<proteinExistence type="predicted"/>
<accession>A0A5C4LXY5</accession>
<evidence type="ECO:0000256" key="5">
    <source>
        <dbReference type="ARBA" id="ARBA00023004"/>
    </source>
</evidence>
<dbReference type="RefSeq" id="WP_139098380.1">
    <property type="nucleotide sequence ID" value="NZ_VDFW01000018.1"/>
</dbReference>
<dbReference type="GO" id="GO:0051539">
    <property type="term" value="F:4 iron, 4 sulfur cluster binding"/>
    <property type="evidence" value="ECO:0007669"/>
    <property type="project" value="UniProtKB-KW"/>
</dbReference>
<dbReference type="Gene3D" id="3.20.20.70">
    <property type="entry name" value="Aldolase class I"/>
    <property type="match status" value="1"/>
</dbReference>
<dbReference type="Pfam" id="PF13186">
    <property type="entry name" value="SPASM"/>
    <property type="match status" value="1"/>
</dbReference>
<dbReference type="PIRSF" id="PIRSF037420">
    <property type="entry name" value="PQQ_syn_pqqE"/>
    <property type="match status" value="1"/>
</dbReference>
<dbReference type="Pfam" id="PF04055">
    <property type="entry name" value="Radical_SAM"/>
    <property type="match status" value="1"/>
</dbReference>
<dbReference type="Proteomes" id="UP000305546">
    <property type="component" value="Unassembled WGS sequence"/>
</dbReference>
<dbReference type="InterPro" id="IPR007197">
    <property type="entry name" value="rSAM"/>
</dbReference>
<dbReference type="EMBL" id="VDFW01000018">
    <property type="protein sequence ID" value="TNC23740.1"/>
    <property type="molecule type" value="Genomic_DNA"/>
</dbReference>
<comment type="cofactor">
    <cofactor evidence="1">
        <name>[4Fe-4S] cluster</name>
        <dbReference type="ChEBI" id="CHEBI:49883"/>
    </cofactor>
</comment>
<dbReference type="CDD" id="cd01335">
    <property type="entry name" value="Radical_SAM"/>
    <property type="match status" value="1"/>
</dbReference>
<name>A0A5C4LXY5_9PSEU</name>
<dbReference type="InterPro" id="IPR023885">
    <property type="entry name" value="4Fe4S-binding_SPASM_dom"/>
</dbReference>
<keyword evidence="9" id="KW-1185">Reference proteome</keyword>
<dbReference type="GO" id="GO:0003824">
    <property type="term" value="F:catalytic activity"/>
    <property type="evidence" value="ECO:0007669"/>
    <property type="project" value="InterPro"/>
</dbReference>
<evidence type="ECO:0000256" key="2">
    <source>
        <dbReference type="ARBA" id="ARBA00022485"/>
    </source>
</evidence>
<dbReference type="PROSITE" id="PS51918">
    <property type="entry name" value="RADICAL_SAM"/>
    <property type="match status" value="1"/>
</dbReference>
<evidence type="ECO:0000256" key="3">
    <source>
        <dbReference type="ARBA" id="ARBA00022691"/>
    </source>
</evidence>
<evidence type="ECO:0000256" key="4">
    <source>
        <dbReference type="ARBA" id="ARBA00022723"/>
    </source>
</evidence>
<evidence type="ECO:0000313" key="9">
    <source>
        <dbReference type="Proteomes" id="UP000305546"/>
    </source>
</evidence>
<organism evidence="8 9">
    <name type="scientific">Amycolatopsis alkalitolerans</name>
    <dbReference type="NCBI Taxonomy" id="2547244"/>
    <lineage>
        <taxon>Bacteria</taxon>
        <taxon>Bacillati</taxon>
        <taxon>Actinomycetota</taxon>
        <taxon>Actinomycetes</taxon>
        <taxon>Pseudonocardiales</taxon>
        <taxon>Pseudonocardiaceae</taxon>
        <taxon>Amycolatopsis</taxon>
    </lineage>
</organism>
<evidence type="ECO:0000256" key="6">
    <source>
        <dbReference type="ARBA" id="ARBA00023014"/>
    </source>
</evidence>
<dbReference type="SUPFAM" id="SSF102114">
    <property type="entry name" value="Radical SAM enzymes"/>
    <property type="match status" value="1"/>
</dbReference>
<reference evidence="8 9" key="1">
    <citation type="submission" date="2019-06" db="EMBL/GenBank/DDBJ databases">
        <title>Amycolatopsis alkalitolerans sp. nov., isolated from Gastrodia elata Blume.</title>
        <authorList>
            <person name="Narsing Rao M.P."/>
            <person name="Li W.J."/>
        </authorList>
    </citation>
    <scope>NUCLEOTIDE SEQUENCE [LARGE SCALE GENOMIC DNA]</scope>
    <source>
        <strain evidence="8 9">SYSUP0005</strain>
    </source>
</reference>
<comment type="caution">
    <text evidence="8">The sequence shown here is derived from an EMBL/GenBank/DDBJ whole genome shotgun (WGS) entry which is preliminary data.</text>
</comment>
<dbReference type="GO" id="GO:0046872">
    <property type="term" value="F:metal ion binding"/>
    <property type="evidence" value="ECO:0007669"/>
    <property type="project" value="UniProtKB-KW"/>
</dbReference>
<dbReference type="PANTHER" id="PTHR11228">
    <property type="entry name" value="RADICAL SAM DOMAIN PROTEIN"/>
    <property type="match status" value="1"/>
</dbReference>
<dbReference type="PANTHER" id="PTHR11228:SF7">
    <property type="entry name" value="PQQA PEPTIDE CYCLASE"/>
    <property type="match status" value="1"/>
</dbReference>
<dbReference type="InterPro" id="IPR013785">
    <property type="entry name" value="Aldolase_TIM"/>
</dbReference>
<keyword evidence="4" id="KW-0479">Metal-binding</keyword>
<keyword evidence="3" id="KW-0949">S-adenosyl-L-methionine</keyword>
<evidence type="ECO:0000313" key="8">
    <source>
        <dbReference type="EMBL" id="TNC23740.1"/>
    </source>
</evidence>
<evidence type="ECO:0000259" key="7">
    <source>
        <dbReference type="PROSITE" id="PS51918"/>
    </source>
</evidence>
<keyword evidence="5" id="KW-0408">Iron</keyword>
<feature type="domain" description="Radical SAM core" evidence="7">
    <location>
        <begin position="1"/>
        <end position="226"/>
    </location>
</feature>
<dbReference type="InterPro" id="IPR058240">
    <property type="entry name" value="rSAM_sf"/>
</dbReference>
<keyword evidence="6" id="KW-0411">Iron-sulfur</keyword>
<gene>
    <name evidence="8" type="ORF">FG385_20470</name>
</gene>
<dbReference type="InterPro" id="IPR017200">
    <property type="entry name" value="PqqE-like"/>
</dbReference>